<protein>
    <recommendedName>
        <fullName evidence="2">PH domain-containing protein</fullName>
    </recommendedName>
</protein>
<keyword evidence="4" id="KW-1185">Reference proteome</keyword>
<evidence type="ECO:0000313" key="3">
    <source>
        <dbReference type="EMBL" id="SDR66965.1"/>
    </source>
</evidence>
<evidence type="ECO:0000256" key="1">
    <source>
        <dbReference type="SAM" id="Phobius"/>
    </source>
</evidence>
<keyword evidence="1" id="KW-0812">Transmembrane</keyword>
<dbReference type="OrthoDB" id="3826692at2"/>
<dbReference type="Proteomes" id="UP000199649">
    <property type="component" value="Chromosome I"/>
</dbReference>
<dbReference type="AlphaFoldDB" id="A0A1H1KYW7"/>
<reference evidence="4" key="1">
    <citation type="submission" date="2016-10" db="EMBL/GenBank/DDBJ databases">
        <authorList>
            <person name="Varghese N."/>
            <person name="Submissions S."/>
        </authorList>
    </citation>
    <scope>NUCLEOTIDE SEQUENCE [LARGE SCALE GENOMIC DNA]</scope>
    <source>
        <strain evidence="4">DSM 22965</strain>
    </source>
</reference>
<proteinExistence type="predicted"/>
<gene>
    <name evidence="3" type="ORF">SAMN04489719_0238</name>
</gene>
<keyword evidence="1" id="KW-0472">Membrane</keyword>
<feature type="transmembrane region" description="Helical" evidence="1">
    <location>
        <begin position="6"/>
        <end position="25"/>
    </location>
</feature>
<dbReference type="EMBL" id="LT629734">
    <property type="protein sequence ID" value="SDR66965.1"/>
    <property type="molecule type" value="Genomic_DNA"/>
</dbReference>
<organism evidence="3 4">
    <name type="scientific">Agrococcus carbonis</name>
    <dbReference type="NCBI Taxonomy" id="684552"/>
    <lineage>
        <taxon>Bacteria</taxon>
        <taxon>Bacillati</taxon>
        <taxon>Actinomycetota</taxon>
        <taxon>Actinomycetes</taxon>
        <taxon>Micrococcales</taxon>
        <taxon>Microbacteriaceae</taxon>
        <taxon>Agrococcus</taxon>
    </lineage>
</organism>
<dbReference type="Pfam" id="PF25362">
    <property type="entry name" value="bPH_11"/>
    <property type="match status" value="1"/>
</dbReference>
<dbReference type="InterPro" id="IPR057446">
    <property type="entry name" value="PH_bac"/>
</dbReference>
<accession>A0A1H1KYW7</accession>
<sequence length="168" mass="18069">MTKELFALLCAAFVALVAVLVWLGIRSRRRRQGDVDEPLGWIDAAPTLVVDALYVATTRAGDPYDRIFAHGLGFRGRTSLAVDADGVQLLADRREVRIPAERIRAVERATWTIDRVVEPGGIIVIAHELGADVDTYIRVIGDDAAAFEALTGLVRGTTSTPAGEGTTA</sequence>
<feature type="domain" description="PH" evidence="2">
    <location>
        <begin position="49"/>
        <end position="149"/>
    </location>
</feature>
<dbReference type="STRING" id="684552.SAMN04489719_0238"/>
<evidence type="ECO:0000259" key="2">
    <source>
        <dbReference type="Pfam" id="PF25362"/>
    </source>
</evidence>
<dbReference type="RefSeq" id="WP_092665089.1">
    <property type="nucleotide sequence ID" value="NZ_LT629734.1"/>
</dbReference>
<keyword evidence="1" id="KW-1133">Transmembrane helix</keyword>
<name>A0A1H1KYW7_9MICO</name>
<evidence type="ECO:0000313" key="4">
    <source>
        <dbReference type="Proteomes" id="UP000199649"/>
    </source>
</evidence>